<dbReference type="EnsemblPlants" id="LPERR04G05720.1">
    <property type="protein sequence ID" value="LPERR04G05720.1"/>
    <property type="gene ID" value="LPERR04G05720"/>
</dbReference>
<proteinExistence type="predicted"/>
<organism evidence="2 3">
    <name type="scientific">Leersia perrieri</name>
    <dbReference type="NCBI Taxonomy" id="77586"/>
    <lineage>
        <taxon>Eukaryota</taxon>
        <taxon>Viridiplantae</taxon>
        <taxon>Streptophyta</taxon>
        <taxon>Embryophyta</taxon>
        <taxon>Tracheophyta</taxon>
        <taxon>Spermatophyta</taxon>
        <taxon>Magnoliopsida</taxon>
        <taxon>Liliopsida</taxon>
        <taxon>Poales</taxon>
        <taxon>Poaceae</taxon>
        <taxon>BOP clade</taxon>
        <taxon>Oryzoideae</taxon>
        <taxon>Oryzeae</taxon>
        <taxon>Oryzinae</taxon>
        <taxon>Leersia</taxon>
    </lineage>
</organism>
<protein>
    <submittedName>
        <fullName evidence="2">Uncharacterized protein</fullName>
    </submittedName>
</protein>
<evidence type="ECO:0000313" key="3">
    <source>
        <dbReference type="Proteomes" id="UP000032180"/>
    </source>
</evidence>
<evidence type="ECO:0000256" key="1">
    <source>
        <dbReference type="SAM" id="MobiDB-lite"/>
    </source>
</evidence>
<sequence length="176" mass="19204">MQALNGDTEICDVYTEKRRSLQLRTVFDESKYPTDHPSGDKDKLAREDEIVGGYGFASEANATQLDDDHQVADPVLSCNVTDASQEIMSKATSVDNQQVTRGSDEPATLSADEANVIIFSTGNMQINVDVYSKADASQESIKKTTDDLNDLTGSKTSTFRLVNYSDSESDIETEAS</sequence>
<dbReference type="Proteomes" id="UP000032180">
    <property type="component" value="Chromosome 4"/>
</dbReference>
<dbReference type="eggNOG" id="ENOG502R49G">
    <property type="taxonomic scope" value="Eukaryota"/>
</dbReference>
<feature type="region of interest" description="Disordered" evidence="1">
    <location>
        <begin position="28"/>
        <end position="47"/>
    </location>
</feature>
<reference evidence="2 3" key="1">
    <citation type="submission" date="2012-08" db="EMBL/GenBank/DDBJ databases">
        <title>Oryza genome evolution.</title>
        <authorList>
            <person name="Wing R.A."/>
        </authorList>
    </citation>
    <scope>NUCLEOTIDE SEQUENCE</scope>
</reference>
<reference evidence="3" key="2">
    <citation type="submission" date="2013-12" db="EMBL/GenBank/DDBJ databases">
        <authorList>
            <person name="Yu Y."/>
            <person name="Lee S."/>
            <person name="de Baynast K."/>
            <person name="Wissotski M."/>
            <person name="Liu L."/>
            <person name="Talag J."/>
            <person name="Goicoechea J."/>
            <person name="Angelova A."/>
            <person name="Jetty R."/>
            <person name="Kudrna D."/>
            <person name="Golser W."/>
            <person name="Rivera L."/>
            <person name="Zhang J."/>
            <person name="Wing R."/>
        </authorList>
    </citation>
    <scope>NUCLEOTIDE SEQUENCE</scope>
</reference>
<dbReference type="Gramene" id="LPERR04G05720.1">
    <property type="protein sequence ID" value="LPERR04G05720.1"/>
    <property type="gene ID" value="LPERR04G05720"/>
</dbReference>
<name>A0A0D9W3P9_9ORYZ</name>
<dbReference type="STRING" id="77586.A0A0D9W3P9"/>
<reference evidence="2" key="3">
    <citation type="submission" date="2015-04" db="UniProtKB">
        <authorList>
            <consortium name="EnsemblPlants"/>
        </authorList>
    </citation>
    <scope>IDENTIFICATION</scope>
</reference>
<feature type="region of interest" description="Disordered" evidence="1">
    <location>
        <begin position="134"/>
        <end position="153"/>
    </location>
</feature>
<dbReference type="AlphaFoldDB" id="A0A0D9W3P9"/>
<keyword evidence="3" id="KW-1185">Reference proteome</keyword>
<accession>A0A0D9W3P9</accession>
<dbReference type="HOGENOM" id="CLU_094366_0_0_1"/>
<evidence type="ECO:0000313" key="2">
    <source>
        <dbReference type="EnsemblPlants" id="LPERR04G05720.1"/>
    </source>
</evidence>